<dbReference type="RefSeq" id="WP_220565013.1">
    <property type="nucleotide sequence ID" value="NZ_CP074133.1"/>
</dbReference>
<dbReference type="PANTHER" id="PTHR30469">
    <property type="entry name" value="MULTIDRUG RESISTANCE PROTEIN MDTA"/>
    <property type="match status" value="1"/>
</dbReference>
<name>A0ABX8BNH5_9ACTN</name>
<keyword evidence="4" id="KW-1185">Reference proteome</keyword>
<evidence type="ECO:0000259" key="2">
    <source>
        <dbReference type="Pfam" id="PF25967"/>
    </source>
</evidence>
<dbReference type="Gene3D" id="2.40.50.100">
    <property type="match status" value="1"/>
</dbReference>
<feature type="domain" description="Multidrug resistance protein MdtA-like C-terminal permuted SH3" evidence="2">
    <location>
        <begin position="265"/>
        <end position="319"/>
    </location>
</feature>
<gene>
    <name evidence="3" type="ORF">KGD84_05505</name>
</gene>
<feature type="region of interest" description="Disordered" evidence="1">
    <location>
        <begin position="207"/>
        <end position="234"/>
    </location>
</feature>
<dbReference type="Gene3D" id="2.40.420.20">
    <property type="match status" value="1"/>
</dbReference>
<reference evidence="3 4" key="1">
    <citation type="submission" date="2021-05" db="EMBL/GenBank/DDBJ databases">
        <title>Direct Submission.</title>
        <authorList>
            <person name="Li K."/>
            <person name="Gao J."/>
        </authorList>
    </citation>
    <scope>NUCLEOTIDE SEQUENCE [LARGE SCALE GENOMIC DNA]</scope>
    <source>
        <strain evidence="3 4">Mg02</strain>
    </source>
</reference>
<sequence>MKKWIIIGSVALLLVVAVAGGGYFLLNRLGGSGEELPMEGAVDVGGVPYPVELGTIDSVMVLDATVQAEPGRSVKAQKGGQVVHLWVTDGATVEEGAPILNVKYTEEPAPGTGTGEGEAPAEPVTREVSLYAPVDGKVTGLADVQVGDVLEPGAVVATVAPDIYRAVATIPANDLYRFYEEPDDILLEITNGPPPTQCDFLSLGAAEAGGGGEEQPETDEFGFPMEGGDTGGGSGGELACRVPSDVQVFEGVQGKLSISTGKVEDVVVVPMTAVRGTTGEGEVIVVAEDGTEEARPVELGISDGSFIEVVSGLEVGEQVMDPIPLDPRFDVPGADDGVEEEFMVEGEGM</sequence>
<protein>
    <submittedName>
        <fullName evidence="3">Efflux RND transporter periplasmic adaptor subunit</fullName>
    </submittedName>
</protein>
<evidence type="ECO:0000256" key="1">
    <source>
        <dbReference type="SAM" id="MobiDB-lite"/>
    </source>
</evidence>
<proteinExistence type="predicted"/>
<evidence type="ECO:0000313" key="4">
    <source>
        <dbReference type="Proteomes" id="UP000676079"/>
    </source>
</evidence>
<organism evidence="3 4">
    <name type="scientific">Nocardiopsis changdeensis</name>
    <dbReference type="NCBI Taxonomy" id="2831969"/>
    <lineage>
        <taxon>Bacteria</taxon>
        <taxon>Bacillati</taxon>
        <taxon>Actinomycetota</taxon>
        <taxon>Actinomycetes</taxon>
        <taxon>Streptosporangiales</taxon>
        <taxon>Nocardiopsidaceae</taxon>
        <taxon>Nocardiopsis</taxon>
    </lineage>
</organism>
<accession>A0ABX8BNH5</accession>
<dbReference type="EMBL" id="CP074133">
    <property type="protein sequence ID" value="QUX23790.1"/>
    <property type="molecule type" value="Genomic_DNA"/>
</dbReference>
<dbReference type="InterPro" id="IPR058627">
    <property type="entry name" value="MdtA-like_C"/>
</dbReference>
<dbReference type="Proteomes" id="UP000676079">
    <property type="component" value="Chromosome"/>
</dbReference>
<dbReference type="Pfam" id="PF25967">
    <property type="entry name" value="RND-MFP_C"/>
    <property type="match status" value="1"/>
</dbReference>
<evidence type="ECO:0000313" key="3">
    <source>
        <dbReference type="EMBL" id="QUX23790.1"/>
    </source>
</evidence>